<feature type="region of interest" description="Disordered" evidence="5">
    <location>
        <begin position="43"/>
        <end position="71"/>
    </location>
</feature>
<dbReference type="GO" id="GO:0003723">
    <property type="term" value="F:RNA binding"/>
    <property type="evidence" value="ECO:0007669"/>
    <property type="project" value="InterPro"/>
</dbReference>
<evidence type="ECO:0000259" key="7">
    <source>
        <dbReference type="Pfam" id="PF21238"/>
    </source>
</evidence>
<dbReference type="KEGG" id="pxu:106124014"/>
<dbReference type="FunFam" id="3.30.70.2510:FF:000001">
    <property type="entry name" value="tRNA pseudouridine synthase Pus10"/>
    <property type="match status" value="1"/>
</dbReference>
<dbReference type="Gene3D" id="3.30.70.2510">
    <property type="match status" value="1"/>
</dbReference>
<dbReference type="Gene3D" id="3.30.70.3190">
    <property type="match status" value="1"/>
</dbReference>
<dbReference type="InterPro" id="IPR039894">
    <property type="entry name" value="Pus10-like"/>
</dbReference>
<dbReference type="GO" id="GO:0160148">
    <property type="term" value="F:tRNA pseudouridine(55) synthase activity"/>
    <property type="evidence" value="ECO:0007669"/>
    <property type="project" value="UniProtKB-EC"/>
</dbReference>
<feature type="domain" description="Pus10-like C-terminal" evidence="7">
    <location>
        <begin position="264"/>
        <end position="521"/>
    </location>
</feature>
<evidence type="ECO:0000256" key="4">
    <source>
        <dbReference type="ARBA" id="ARBA00023235"/>
    </source>
</evidence>
<evidence type="ECO:0000256" key="5">
    <source>
        <dbReference type="SAM" id="MobiDB-lite"/>
    </source>
</evidence>
<dbReference type="Pfam" id="PF21237">
    <property type="entry name" value="Pus10_N_euk"/>
    <property type="match status" value="1"/>
</dbReference>
<feature type="compositionally biased region" description="Basic and acidic residues" evidence="5">
    <location>
        <begin position="43"/>
        <end position="64"/>
    </location>
</feature>
<dbReference type="InterPro" id="IPR048741">
    <property type="entry name" value="Pus10-like_C"/>
</dbReference>
<protein>
    <recommendedName>
        <fullName evidence="2">tRNA pseudouridine(55) synthase</fullName>
        <ecNumber evidence="2">5.4.99.25</ecNumber>
    </recommendedName>
</protein>
<dbReference type="PANTHER" id="PTHR21568">
    <property type="entry name" value="TRNA PSEUDOURIDINE SYNTHASE PUS10"/>
    <property type="match status" value="1"/>
</dbReference>
<dbReference type="Proteomes" id="UP000694872">
    <property type="component" value="Unplaced"/>
</dbReference>
<dbReference type="InterPro" id="IPR048742">
    <property type="entry name" value="Pus10_N_euk"/>
</dbReference>
<dbReference type="GeneID" id="106124014"/>
<keyword evidence="4" id="KW-0413">Isomerase</keyword>
<dbReference type="InterPro" id="IPR020103">
    <property type="entry name" value="PsdUridine_synth_cat_dom_sf"/>
</dbReference>
<keyword evidence="3" id="KW-0819">tRNA processing</keyword>
<dbReference type="AlphaFoldDB" id="A0AAJ7EFW4"/>
<evidence type="ECO:0000256" key="3">
    <source>
        <dbReference type="ARBA" id="ARBA00022694"/>
    </source>
</evidence>
<comment type="similarity">
    <text evidence="1">Belongs to the pseudouridine synthase Pus10 family.</text>
</comment>
<reference evidence="8" key="1">
    <citation type="submission" date="2025-08" db="UniProtKB">
        <authorList>
            <consortium name="RefSeq"/>
        </authorList>
    </citation>
    <scope>IDENTIFICATION</scope>
</reference>
<name>A0AAJ7EFW4_PAPXU</name>
<proteinExistence type="inferred from homology"/>
<evidence type="ECO:0000313" key="8">
    <source>
        <dbReference type="RefSeq" id="XP_013175903.1"/>
    </source>
</evidence>
<dbReference type="GO" id="GO:0031119">
    <property type="term" value="P:tRNA pseudouridine synthesis"/>
    <property type="evidence" value="ECO:0007669"/>
    <property type="project" value="TreeGrafter"/>
</dbReference>
<dbReference type="Pfam" id="PF21238">
    <property type="entry name" value="Pus10_C"/>
    <property type="match status" value="1"/>
</dbReference>
<dbReference type="RefSeq" id="XP_013175903.1">
    <property type="nucleotide sequence ID" value="XM_013320449.1"/>
</dbReference>
<sequence length="528" mass="59377">MNDKNIFNFCKQAGCCDTCSLRYLGLKSPTFYEDIKKSAQRYKDEKTEVLDSEKPPDDSNKETTDDCDSPPPAKKLKPNLCVVCLGILQEETWNDSFNMVKEVLERKKYTSNTFACALSSPIATILREKAMALRLEKEILDYYSNIVTPLKEAWKWSFGTKLAPVIDKKLDSGAVSPLLITFSYDYLDDLQELEILKKIAAPLFESRRQQHKRFATEFTRRVVEQALQNVTVDALKAASESCCMAPVDTAAKCVSVVCTHSPLYLGGRYIKLSRDLPQTPWILSGKRVMPSSVQEIIFQPIADLYGMSEAEAETRLKLIAAGREDVDVRCLGQGRPFAIEITDPQRQLTTEELEKACKLISSAGDVIVRTLVPIVKDDLALLKKGEETKTKTYEAICIKLTRSEFDQMDPNAPITVTDVDLKRINTYRNTPLSNKARIEISQATPIRVLHRRPLLTRTRHIIDVHATKVSGYPQLLLLRVHTSAGTYVKEWVHGELGRTRPALAHILGARADLLALDVTAVNLAWPPY</sequence>
<dbReference type="EC" id="5.4.99.25" evidence="2"/>
<feature type="domain" description="Pus10 N-terminal eukaryotes" evidence="6">
    <location>
        <begin position="81"/>
        <end position="248"/>
    </location>
</feature>
<evidence type="ECO:0000256" key="1">
    <source>
        <dbReference type="ARBA" id="ARBA00009652"/>
    </source>
</evidence>
<evidence type="ECO:0000259" key="6">
    <source>
        <dbReference type="Pfam" id="PF21237"/>
    </source>
</evidence>
<accession>A0AAJ7EFW4</accession>
<dbReference type="SUPFAM" id="SSF55120">
    <property type="entry name" value="Pseudouridine synthase"/>
    <property type="match status" value="1"/>
</dbReference>
<dbReference type="PANTHER" id="PTHR21568:SF0">
    <property type="entry name" value="TRNA PSEUDOURIDINE SYNTHASE PUS10"/>
    <property type="match status" value="1"/>
</dbReference>
<gene>
    <name evidence="8" type="primary">LOC106124014</name>
</gene>
<dbReference type="CTD" id="150962"/>
<evidence type="ECO:0000256" key="2">
    <source>
        <dbReference type="ARBA" id="ARBA00012787"/>
    </source>
</evidence>
<organism evidence="8">
    <name type="scientific">Papilio xuthus</name>
    <name type="common">Asian swallowtail butterfly</name>
    <dbReference type="NCBI Taxonomy" id="66420"/>
    <lineage>
        <taxon>Eukaryota</taxon>
        <taxon>Metazoa</taxon>
        <taxon>Ecdysozoa</taxon>
        <taxon>Arthropoda</taxon>
        <taxon>Hexapoda</taxon>
        <taxon>Insecta</taxon>
        <taxon>Pterygota</taxon>
        <taxon>Neoptera</taxon>
        <taxon>Endopterygota</taxon>
        <taxon>Lepidoptera</taxon>
        <taxon>Glossata</taxon>
        <taxon>Ditrysia</taxon>
        <taxon>Papilionoidea</taxon>
        <taxon>Papilionidae</taxon>
        <taxon>Papilioninae</taxon>
        <taxon>Papilio</taxon>
    </lineage>
</organism>